<evidence type="ECO:0000313" key="9">
    <source>
        <dbReference type="EMBL" id="EMG47092.1"/>
    </source>
</evidence>
<dbReference type="HOGENOM" id="CLU_038194_0_0_1"/>
<evidence type="ECO:0000313" key="10">
    <source>
        <dbReference type="Proteomes" id="UP000011777"/>
    </source>
</evidence>
<dbReference type="OMA" id="GPQFENG"/>
<evidence type="ECO:0008006" key="11">
    <source>
        <dbReference type="Google" id="ProtNLM"/>
    </source>
</evidence>
<feature type="non-terminal residue" evidence="9">
    <location>
        <position position="1"/>
    </location>
</feature>
<dbReference type="Pfam" id="PF03725">
    <property type="entry name" value="RNase_PH_C"/>
    <property type="match status" value="1"/>
</dbReference>
<proteinExistence type="inferred from homology"/>
<dbReference type="GO" id="GO:0000177">
    <property type="term" value="C:cytoplasmic exosome (RNase complex)"/>
    <property type="evidence" value="ECO:0007669"/>
    <property type="project" value="UniProtKB-ARBA"/>
</dbReference>
<dbReference type="InterPro" id="IPR036345">
    <property type="entry name" value="ExoRNase_PH_dom2_sf"/>
</dbReference>
<dbReference type="CDD" id="cd11368">
    <property type="entry name" value="RNase_PH_RRP45"/>
    <property type="match status" value="1"/>
</dbReference>
<dbReference type="OrthoDB" id="10264038at2759"/>
<evidence type="ECO:0000256" key="6">
    <source>
        <dbReference type="ARBA" id="ARBA00023242"/>
    </source>
</evidence>
<evidence type="ECO:0000256" key="4">
    <source>
        <dbReference type="ARBA" id="ARBA00022490"/>
    </source>
</evidence>
<dbReference type="PANTHER" id="PTHR11097:SF14">
    <property type="entry name" value="EXOSOME COMPLEX COMPONENT RRP45"/>
    <property type="match status" value="1"/>
</dbReference>
<dbReference type="InterPro" id="IPR050590">
    <property type="entry name" value="Exosome_comp_Rrp42_subfam"/>
</dbReference>
<evidence type="ECO:0000259" key="7">
    <source>
        <dbReference type="Pfam" id="PF01138"/>
    </source>
</evidence>
<dbReference type="GO" id="GO:0071028">
    <property type="term" value="P:nuclear mRNA surveillance"/>
    <property type="evidence" value="ECO:0007669"/>
    <property type="project" value="TreeGrafter"/>
</dbReference>
<keyword evidence="10" id="KW-1185">Reference proteome</keyword>
<dbReference type="InterPro" id="IPR020568">
    <property type="entry name" value="Ribosomal_Su5_D2-typ_SF"/>
</dbReference>
<dbReference type="GO" id="GO:0000467">
    <property type="term" value="P:exonucleolytic trimming to generate mature 3'-end of 5.8S rRNA from tricistronic rRNA transcript (SSU-rRNA, 5.8S rRNA, LSU-rRNA)"/>
    <property type="evidence" value="ECO:0007669"/>
    <property type="project" value="TreeGrafter"/>
</dbReference>
<dbReference type="AlphaFoldDB" id="M3HIE4"/>
<dbReference type="EMBL" id="AOGT01001726">
    <property type="protein sequence ID" value="EMG47092.1"/>
    <property type="molecule type" value="Genomic_DNA"/>
</dbReference>
<keyword evidence="6" id="KW-0539">Nucleus</keyword>
<comment type="subcellular location">
    <subcellularLocation>
        <location evidence="2">Cytoplasm</location>
    </subcellularLocation>
    <subcellularLocation>
        <location evidence="1">Nucleus</location>
    </subcellularLocation>
</comment>
<dbReference type="GO" id="GO:0034476">
    <property type="term" value="P:U5 snRNA 3'-end processing"/>
    <property type="evidence" value="ECO:0007669"/>
    <property type="project" value="TreeGrafter"/>
</dbReference>
<dbReference type="GO" id="GO:0034473">
    <property type="term" value="P:U1 snRNA 3'-end processing"/>
    <property type="evidence" value="ECO:0007669"/>
    <property type="project" value="TreeGrafter"/>
</dbReference>
<evidence type="ECO:0000259" key="8">
    <source>
        <dbReference type="Pfam" id="PF03725"/>
    </source>
</evidence>
<evidence type="ECO:0000256" key="3">
    <source>
        <dbReference type="ARBA" id="ARBA00006678"/>
    </source>
</evidence>
<dbReference type="GO" id="GO:0005730">
    <property type="term" value="C:nucleolus"/>
    <property type="evidence" value="ECO:0007669"/>
    <property type="project" value="UniProtKB-ARBA"/>
</dbReference>
<dbReference type="SUPFAM" id="SSF55666">
    <property type="entry name" value="Ribonuclease PH domain 2-like"/>
    <property type="match status" value="1"/>
</dbReference>
<dbReference type="InterPro" id="IPR001247">
    <property type="entry name" value="ExoRNase_PH_dom1"/>
</dbReference>
<dbReference type="InterPro" id="IPR015847">
    <property type="entry name" value="ExoRNase_PH_dom2"/>
</dbReference>
<dbReference type="Proteomes" id="UP000011777">
    <property type="component" value="Unassembled WGS sequence"/>
</dbReference>
<organism evidence="9 10">
    <name type="scientific">Candida maltosa (strain Xu316)</name>
    <name type="common">Yeast</name>
    <dbReference type="NCBI Taxonomy" id="1245528"/>
    <lineage>
        <taxon>Eukaryota</taxon>
        <taxon>Fungi</taxon>
        <taxon>Dikarya</taxon>
        <taxon>Ascomycota</taxon>
        <taxon>Saccharomycotina</taxon>
        <taxon>Pichiomycetes</taxon>
        <taxon>Debaryomycetaceae</taxon>
        <taxon>Candida/Lodderomyces clade</taxon>
        <taxon>Candida</taxon>
    </lineage>
</organism>
<dbReference type="InterPro" id="IPR027408">
    <property type="entry name" value="PNPase/RNase_PH_dom_sf"/>
</dbReference>
<keyword evidence="5" id="KW-0694">RNA-binding</keyword>
<dbReference type="GO" id="GO:0034475">
    <property type="term" value="P:U4 snRNA 3'-end processing"/>
    <property type="evidence" value="ECO:0007669"/>
    <property type="project" value="TreeGrafter"/>
</dbReference>
<protein>
    <recommendedName>
        <fullName evidence="11">Exosome complex component RRP45</fullName>
    </recommendedName>
</protein>
<evidence type="ECO:0000256" key="2">
    <source>
        <dbReference type="ARBA" id="ARBA00004496"/>
    </source>
</evidence>
<name>M3HIE4_CANMX</name>
<dbReference type="InterPro" id="IPR033100">
    <property type="entry name" value="Rrp45"/>
</dbReference>
<dbReference type="SUPFAM" id="SSF54211">
    <property type="entry name" value="Ribosomal protein S5 domain 2-like"/>
    <property type="match status" value="1"/>
</dbReference>
<comment type="caution">
    <text evidence="9">The sequence shown here is derived from an EMBL/GenBank/DDBJ whole genome shotgun (WGS) entry which is preliminary data.</text>
</comment>
<reference evidence="9 10" key="1">
    <citation type="submission" date="2013-02" db="EMBL/GenBank/DDBJ databases">
        <title>Genome sequence of Candida maltosa Xu316, a potential industrial strain for xylitol and ethanol production.</title>
        <authorList>
            <person name="Yu J."/>
            <person name="Wang Q."/>
            <person name="Geng X."/>
            <person name="Bao W."/>
            <person name="He P."/>
            <person name="Cai J."/>
        </authorList>
    </citation>
    <scope>NUCLEOTIDE SEQUENCE [LARGE SCALE GENOMIC DNA]</scope>
    <source>
        <strain evidence="10">Xu316</strain>
    </source>
</reference>
<dbReference type="GO" id="GO:0016075">
    <property type="term" value="P:rRNA catabolic process"/>
    <property type="evidence" value="ECO:0007669"/>
    <property type="project" value="TreeGrafter"/>
</dbReference>
<feature type="domain" description="Exoribonuclease phosphorolytic" evidence="8">
    <location>
        <begin position="182"/>
        <end position="255"/>
    </location>
</feature>
<dbReference type="eggNOG" id="KOG1614">
    <property type="taxonomic scope" value="Eukaryota"/>
</dbReference>
<dbReference type="GO" id="GO:0035925">
    <property type="term" value="F:mRNA 3'-UTR AU-rich region binding"/>
    <property type="evidence" value="ECO:0007669"/>
    <property type="project" value="TreeGrafter"/>
</dbReference>
<dbReference type="GO" id="GO:0000176">
    <property type="term" value="C:nuclear exosome (RNase complex)"/>
    <property type="evidence" value="ECO:0007669"/>
    <property type="project" value="TreeGrafter"/>
</dbReference>
<dbReference type="Pfam" id="PF01138">
    <property type="entry name" value="RNase_PH"/>
    <property type="match status" value="1"/>
</dbReference>
<comment type="similarity">
    <text evidence="3">Belongs to the RNase PH family.</text>
</comment>
<sequence>MSKDISTNQKTYLFEALKNNLRLSSRQFDELRSIDIKLSDTTYGYVELTWGSTKVIINVSARIIEPYSDRPFEGIFTINCEIPPHLKQDIDETLISRTLEKAVRRSNALDLENLCIIAGEKVWEVIVDLNFLNYDGNLIDVGCFGIMVALLDFKKNDISIRGESVTVYDLDERQPIELSILHVPICLTFSFYNLGSKEMNLKSDEINEIYLLDADSLEENCRDGFLIITLNKNRDLIQLNKNGGLPIDAQQLIQLCYNSMAKIDYLTDLIKSTVTAHQEKRYKQQNFKLLEASANR</sequence>
<dbReference type="Gene3D" id="3.30.230.70">
    <property type="entry name" value="GHMP Kinase, N-terminal domain"/>
    <property type="match status" value="1"/>
</dbReference>
<keyword evidence="4" id="KW-0963">Cytoplasm</keyword>
<accession>M3HIE4</accession>
<evidence type="ECO:0000256" key="1">
    <source>
        <dbReference type="ARBA" id="ARBA00004123"/>
    </source>
</evidence>
<dbReference type="GO" id="GO:0071035">
    <property type="term" value="P:nuclear polyadenylation-dependent rRNA catabolic process"/>
    <property type="evidence" value="ECO:0007669"/>
    <property type="project" value="TreeGrafter"/>
</dbReference>
<dbReference type="STRING" id="1245528.M3HIE4"/>
<dbReference type="GO" id="GO:0071038">
    <property type="term" value="P:TRAMP-dependent tRNA surveillance pathway"/>
    <property type="evidence" value="ECO:0007669"/>
    <property type="project" value="TreeGrafter"/>
</dbReference>
<dbReference type="PANTHER" id="PTHR11097">
    <property type="entry name" value="EXOSOME COMPLEX EXONUCLEASE RIBOSOMAL RNA PROCESSING PROTEIN"/>
    <property type="match status" value="1"/>
</dbReference>
<evidence type="ECO:0000256" key="5">
    <source>
        <dbReference type="ARBA" id="ARBA00022884"/>
    </source>
</evidence>
<gene>
    <name evidence="9" type="ORF">G210_2625</name>
</gene>
<feature type="domain" description="Exoribonuclease phosphorolytic" evidence="7">
    <location>
        <begin position="30"/>
        <end position="154"/>
    </location>
</feature>